<dbReference type="SUPFAM" id="SSF54909">
    <property type="entry name" value="Dimeric alpha+beta barrel"/>
    <property type="match status" value="1"/>
</dbReference>
<proteinExistence type="predicted"/>
<name>A0A7W9FP57_9HYPH</name>
<feature type="domain" description="ABM" evidence="1">
    <location>
        <begin position="12"/>
        <end position="76"/>
    </location>
</feature>
<dbReference type="InterPro" id="IPR007138">
    <property type="entry name" value="ABM_dom"/>
</dbReference>
<keyword evidence="2" id="KW-0560">Oxidoreductase</keyword>
<dbReference type="EMBL" id="JACHOO010000007">
    <property type="protein sequence ID" value="MBB5754309.1"/>
    <property type="molecule type" value="Genomic_DNA"/>
</dbReference>
<gene>
    <name evidence="2" type="ORF">GGQ63_003390</name>
</gene>
<dbReference type="InterPro" id="IPR011008">
    <property type="entry name" value="Dimeric_a/b-barrel"/>
</dbReference>
<accession>A0A7W9FP57</accession>
<evidence type="ECO:0000259" key="1">
    <source>
        <dbReference type="Pfam" id="PF03992"/>
    </source>
</evidence>
<comment type="caution">
    <text evidence="2">The sequence shown here is derived from an EMBL/GenBank/DDBJ whole genome shotgun (WGS) entry which is preliminary data.</text>
</comment>
<dbReference type="Gene3D" id="3.30.70.100">
    <property type="match status" value="1"/>
</dbReference>
<dbReference type="AlphaFoldDB" id="A0A7W9FP57"/>
<dbReference type="Pfam" id="PF03992">
    <property type="entry name" value="ABM"/>
    <property type="match status" value="1"/>
</dbReference>
<dbReference type="Proteomes" id="UP000523821">
    <property type="component" value="Unassembled WGS sequence"/>
</dbReference>
<keyword evidence="3" id="KW-1185">Reference proteome</keyword>
<protein>
    <submittedName>
        <fullName evidence="2">Heme-degrading monooxygenase HmoA</fullName>
    </submittedName>
</protein>
<keyword evidence="2" id="KW-0503">Monooxygenase</keyword>
<sequence length="110" mass="11842">MSDQNAQPLYRVDRFVVPAPGRAEFLDRVRATHAVLRRQPGFVRDAIVEREAEGGASMVVTIAEWESAAAIEAAGRAVAAAHAADGFDRRALIARLGIAAEIGTYRELAL</sequence>
<reference evidence="2 3" key="1">
    <citation type="submission" date="2020-08" db="EMBL/GenBank/DDBJ databases">
        <title>Genomic Encyclopedia of Type Strains, Phase IV (KMG-IV): sequencing the most valuable type-strain genomes for metagenomic binning, comparative biology and taxonomic classification.</title>
        <authorList>
            <person name="Goeker M."/>
        </authorList>
    </citation>
    <scope>NUCLEOTIDE SEQUENCE [LARGE SCALE GENOMIC DNA]</scope>
    <source>
        <strain evidence="2 3">DSM 16268</strain>
    </source>
</reference>
<evidence type="ECO:0000313" key="3">
    <source>
        <dbReference type="Proteomes" id="UP000523821"/>
    </source>
</evidence>
<evidence type="ECO:0000313" key="2">
    <source>
        <dbReference type="EMBL" id="MBB5754309.1"/>
    </source>
</evidence>
<dbReference type="RefSeq" id="WP_183857757.1">
    <property type="nucleotide sequence ID" value="NZ_JACHOO010000007.1"/>
</dbReference>
<organism evidence="2 3">
    <name type="scientific">Prosthecomicrobium pneumaticum</name>
    <dbReference type="NCBI Taxonomy" id="81895"/>
    <lineage>
        <taxon>Bacteria</taxon>
        <taxon>Pseudomonadati</taxon>
        <taxon>Pseudomonadota</taxon>
        <taxon>Alphaproteobacteria</taxon>
        <taxon>Hyphomicrobiales</taxon>
        <taxon>Kaistiaceae</taxon>
        <taxon>Prosthecomicrobium</taxon>
    </lineage>
</organism>
<dbReference type="GO" id="GO:0004497">
    <property type="term" value="F:monooxygenase activity"/>
    <property type="evidence" value="ECO:0007669"/>
    <property type="project" value="UniProtKB-KW"/>
</dbReference>